<sequence>MLMKRKSIPGAESDDRIAVQILSWLAAEPERLQPFMDATGLTPDNLRASAADPGFLAGVLDHVMGDEARLLACAAAIDLSPERIAATWRRLGPPEPDDP</sequence>
<protein>
    <recommendedName>
        <fullName evidence="3">DUF3572 domain-containing protein</fullName>
    </recommendedName>
</protein>
<gene>
    <name evidence="1" type="ORF">OCOJLMKI_0952</name>
</gene>
<proteinExistence type="predicted"/>
<keyword evidence="2" id="KW-1185">Reference proteome</keyword>
<dbReference type="Pfam" id="PF12096">
    <property type="entry name" value="DUF3572"/>
    <property type="match status" value="1"/>
</dbReference>
<evidence type="ECO:0000313" key="1">
    <source>
        <dbReference type="EMBL" id="GJD93756.1"/>
    </source>
</evidence>
<reference evidence="1" key="1">
    <citation type="journal article" date="2021" name="Front. Microbiol.">
        <title>Comprehensive Comparative Genomics and Phenotyping of Methylobacterium Species.</title>
        <authorList>
            <person name="Alessa O."/>
            <person name="Ogura Y."/>
            <person name="Fujitani Y."/>
            <person name="Takami H."/>
            <person name="Hayashi T."/>
            <person name="Sahin N."/>
            <person name="Tani A."/>
        </authorList>
    </citation>
    <scope>NUCLEOTIDE SEQUENCE</scope>
    <source>
        <strain evidence="1">DSM 19015</strain>
    </source>
</reference>
<organism evidence="1 2">
    <name type="scientific">Methylobacterium iners</name>
    <dbReference type="NCBI Taxonomy" id="418707"/>
    <lineage>
        <taxon>Bacteria</taxon>
        <taxon>Pseudomonadati</taxon>
        <taxon>Pseudomonadota</taxon>
        <taxon>Alphaproteobacteria</taxon>
        <taxon>Hyphomicrobiales</taxon>
        <taxon>Methylobacteriaceae</taxon>
        <taxon>Methylobacterium</taxon>
    </lineage>
</organism>
<comment type="caution">
    <text evidence="1">The sequence shown here is derived from an EMBL/GenBank/DDBJ whole genome shotgun (WGS) entry which is preliminary data.</text>
</comment>
<name>A0ABQ4RSK4_9HYPH</name>
<dbReference type="InterPro" id="IPR021955">
    <property type="entry name" value="DUF3572"/>
</dbReference>
<evidence type="ECO:0000313" key="2">
    <source>
        <dbReference type="Proteomes" id="UP001055125"/>
    </source>
</evidence>
<evidence type="ECO:0008006" key="3">
    <source>
        <dbReference type="Google" id="ProtNLM"/>
    </source>
</evidence>
<dbReference type="Proteomes" id="UP001055125">
    <property type="component" value="Unassembled WGS sequence"/>
</dbReference>
<accession>A0ABQ4RSK4</accession>
<dbReference type="EMBL" id="BPQP01000014">
    <property type="protein sequence ID" value="GJD93756.1"/>
    <property type="molecule type" value="Genomic_DNA"/>
</dbReference>
<reference evidence="1" key="2">
    <citation type="submission" date="2021-08" db="EMBL/GenBank/DDBJ databases">
        <authorList>
            <person name="Tani A."/>
            <person name="Ola A."/>
            <person name="Ogura Y."/>
            <person name="Katsura K."/>
            <person name="Hayashi T."/>
        </authorList>
    </citation>
    <scope>NUCLEOTIDE SEQUENCE</scope>
    <source>
        <strain evidence="1">DSM 19015</strain>
    </source>
</reference>